<keyword evidence="8" id="KW-1185">Reference proteome</keyword>
<evidence type="ECO:0000256" key="4">
    <source>
        <dbReference type="ARBA" id="ARBA00023136"/>
    </source>
</evidence>
<dbReference type="InterPro" id="IPR013525">
    <property type="entry name" value="ABC2_TM"/>
</dbReference>
<dbReference type="InterPro" id="IPR051784">
    <property type="entry name" value="Nod_factor_ABC_transporter"/>
</dbReference>
<dbReference type="EMBL" id="BORW01000041">
    <property type="protein sequence ID" value="GIO69964.1"/>
    <property type="molecule type" value="Genomic_DNA"/>
</dbReference>
<evidence type="ECO:0000256" key="5">
    <source>
        <dbReference type="SAM" id="Phobius"/>
    </source>
</evidence>
<sequence>MLLVGAVLLGTRLGLLSLLLVLVVLLVGTVCFTAIGFIAANLSRDESNVNMISNLIGFPMLFTSEAFYSLAHAPKWVVVIGKLQPFHYLVEAMRIAVSPGEAVSALWLPLGILLGFTVVCVALAVFTFRWDSERPGKRKKQKTRMTAAT</sequence>
<feature type="transmembrane region" description="Helical" evidence="5">
    <location>
        <begin position="52"/>
        <end position="71"/>
    </location>
</feature>
<dbReference type="Proteomes" id="UP000680638">
    <property type="component" value="Unassembled WGS sequence"/>
</dbReference>
<comment type="caution">
    <text evidence="7">The sequence shown here is derived from an EMBL/GenBank/DDBJ whole genome shotgun (WGS) entry which is preliminary data.</text>
</comment>
<accession>A0ABQ4M352</accession>
<gene>
    <name evidence="7" type="ORF">J21TS3_47850</name>
</gene>
<dbReference type="PANTHER" id="PTHR43229">
    <property type="entry name" value="NODULATION PROTEIN J"/>
    <property type="match status" value="1"/>
</dbReference>
<dbReference type="Pfam" id="PF01061">
    <property type="entry name" value="ABC2_membrane"/>
    <property type="match status" value="1"/>
</dbReference>
<feature type="domain" description="ABC-2 type transporter transmembrane" evidence="6">
    <location>
        <begin position="2"/>
        <end position="96"/>
    </location>
</feature>
<keyword evidence="2 5" id="KW-0812">Transmembrane</keyword>
<keyword evidence="4 5" id="KW-0472">Membrane</keyword>
<reference evidence="7 8" key="1">
    <citation type="submission" date="2021-03" db="EMBL/GenBank/DDBJ databases">
        <title>Antimicrobial resistance genes in bacteria isolated from Japanese honey, and their potential for conferring macrolide and lincosamide resistance in the American foulbrood pathogen Paenibacillus larvae.</title>
        <authorList>
            <person name="Okamoto M."/>
            <person name="Kumagai M."/>
            <person name="Kanamori H."/>
            <person name="Takamatsu D."/>
        </authorList>
    </citation>
    <scope>NUCLEOTIDE SEQUENCE [LARGE SCALE GENOMIC DNA]</scope>
    <source>
        <strain evidence="7 8">J21TS3</strain>
    </source>
</reference>
<protein>
    <recommendedName>
        <fullName evidence="6">ABC-2 type transporter transmembrane domain-containing protein</fullName>
    </recommendedName>
</protein>
<evidence type="ECO:0000256" key="3">
    <source>
        <dbReference type="ARBA" id="ARBA00022989"/>
    </source>
</evidence>
<evidence type="ECO:0000256" key="2">
    <source>
        <dbReference type="ARBA" id="ARBA00022692"/>
    </source>
</evidence>
<proteinExistence type="predicted"/>
<evidence type="ECO:0000313" key="8">
    <source>
        <dbReference type="Proteomes" id="UP000680638"/>
    </source>
</evidence>
<dbReference type="PANTHER" id="PTHR43229:SF2">
    <property type="entry name" value="NODULATION PROTEIN J"/>
    <property type="match status" value="1"/>
</dbReference>
<comment type="subcellular location">
    <subcellularLocation>
        <location evidence="1">Membrane</location>
        <topology evidence="1">Multi-pass membrane protein</topology>
    </subcellularLocation>
</comment>
<feature type="transmembrane region" description="Helical" evidence="5">
    <location>
        <begin position="106"/>
        <end position="130"/>
    </location>
</feature>
<organism evidence="7 8">
    <name type="scientific">Paenibacillus cookii</name>
    <dbReference type="NCBI Taxonomy" id="157839"/>
    <lineage>
        <taxon>Bacteria</taxon>
        <taxon>Bacillati</taxon>
        <taxon>Bacillota</taxon>
        <taxon>Bacilli</taxon>
        <taxon>Bacillales</taxon>
        <taxon>Paenibacillaceae</taxon>
        <taxon>Paenibacillus</taxon>
    </lineage>
</organism>
<evidence type="ECO:0000259" key="6">
    <source>
        <dbReference type="Pfam" id="PF01061"/>
    </source>
</evidence>
<name>A0ABQ4M352_9BACL</name>
<evidence type="ECO:0000313" key="7">
    <source>
        <dbReference type="EMBL" id="GIO69964.1"/>
    </source>
</evidence>
<keyword evidence="3 5" id="KW-1133">Transmembrane helix</keyword>
<feature type="transmembrane region" description="Helical" evidence="5">
    <location>
        <begin position="15"/>
        <end position="40"/>
    </location>
</feature>
<evidence type="ECO:0000256" key="1">
    <source>
        <dbReference type="ARBA" id="ARBA00004141"/>
    </source>
</evidence>